<keyword evidence="3" id="KW-1185">Reference proteome</keyword>
<dbReference type="HOGENOM" id="CLU_2559073_0_0_1"/>
<sequence length="82" mass="8892">MQFFKFAFALSCATLVMAETCFPPGQSCQVEPANCCSGRCEPSDGDFLVSKPQSNVSCELKVVFVSVHSIMIGLSLVEHIMI</sequence>
<protein>
    <submittedName>
        <fullName evidence="2">Uncharacterized protein</fullName>
    </submittedName>
</protein>
<organism evidence="2 3">
    <name type="scientific">Piloderma croceum (strain F 1598)</name>
    <dbReference type="NCBI Taxonomy" id="765440"/>
    <lineage>
        <taxon>Eukaryota</taxon>
        <taxon>Fungi</taxon>
        <taxon>Dikarya</taxon>
        <taxon>Basidiomycota</taxon>
        <taxon>Agaricomycotina</taxon>
        <taxon>Agaricomycetes</taxon>
        <taxon>Agaricomycetidae</taxon>
        <taxon>Atheliales</taxon>
        <taxon>Atheliaceae</taxon>
        <taxon>Piloderma</taxon>
    </lineage>
</organism>
<dbReference type="AlphaFoldDB" id="A0A0C3G322"/>
<dbReference type="EMBL" id="KN832982">
    <property type="protein sequence ID" value="KIM86254.1"/>
    <property type="molecule type" value="Genomic_DNA"/>
</dbReference>
<dbReference type="InParanoid" id="A0A0C3G322"/>
<evidence type="ECO:0000256" key="1">
    <source>
        <dbReference type="SAM" id="SignalP"/>
    </source>
</evidence>
<evidence type="ECO:0000313" key="2">
    <source>
        <dbReference type="EMBL" id="KIM86254.1"/>
    </source>
</evidence>
<proteinExistence type="predicted"/>
<dbReference type="Proteomes" id="UP000054166">
    <property type="component" value="Unassembled WGS sequence"/>
</dbReference>
<keyword evidence="1" id="KW-0732">Signal</keyword>
<feature type="chain" id="PRO_5002164622" evidence="1">
    <location>
        <begin position="19"/>
        <end position="82"/>
    </location>
</feature>
<name>A0A0C3G322_PILCF</name>
<accession>A0A0C3G322</accession>
<feature type="signal peptide" evidence="1">
    <location>
        <begin position="1"/>
        <end position="18"/>
    </location>
</feature>
<reference evidence="2 3" key="1">
    <citation type="submission" date="2014-04" db="EMBL/GenBank/DDBJ databases">
        <authorList>
            <consortium name="DOE Joint Genome Institute"/>
            <person name="Kuo A."/>
            <person name="Tarkka M."/>
            <person name="Buscot F."/>
            <person name="Kohler A."/>
            <person name="Nagy L.G."/>
            <person name="Floudas D."/>
            <person name="Copeland A."/>
            <person name="Barry K.W."/>
            <person name="Cichocki N."/>
            <person name="Veneault-Fourrey C."/>
            <person name="LaButti K."/>
            <person name="Lindquist E.A."/>
            <person name="Lipzen A."/>
            <person name="Lundell T."/>
            <person name="Morin E."/>
            <person name="Murat C."/>
            <person name="Sun H."/>
            <person name="Tunlid A."/>
            <person name="Henrissat B."/>
            <person name="Grigoriev I.V."/>
            <person name="Hibbett D.S."/>
            <person name="Martin F."/>
            <person name="Nordberg H.P."/>
            <person name="Cantor M.N."/>
            <person name="Hua S.X."/>
        </authorList>
    </citation>
    <scope>NUCLEOTIDE SEQUENCE [LARGE SCALE GENOMIC DNA]</scope>
    <source>
        <strain evidence="2 3">F 1598</strain>
    </source>
</reference>
<evidence type="ECO:0000313" key="3">
    <source>
        <dbReference type="Proteomes" id="UP000054166"/>
    </source>
</evidence>
<gene>
    <name evidence="2" type="ORF">PILCRDRAFT_816196</name>
</gene>
<reference evidence="3" key="2">
    <citation type="submission" date="2015-01" db="EMBL/GenBank/DDBJ databases">
        <title>Evolutionary Origins and Diversification of the Mycorrhizal Mutualists.</title>
        <authorList>
            <consortium name="DOE Joint Genome Institute"/>
            <consortium name="Mycorrhizal Genomics Consortium"/>
            <person name="Kohler A."/>
            <person name="Kuo A."/>
            <person name="Nagy L.G."/>
            <person name="Floudas D."/>
            <person name="Copeland A."/>
            <person name="Barry K.W."/>
            <person name="Cichocki N."/>
            <person name="Veneault-Fourrey C."/>
            <person name="LaButti K."/>
            <person name="Lindquist E.A."/>
            <person name="Lipzen A."/>
            <person name="Lundell T."/>
            <person name="Morin E."/>
            <person name="Murat C."/>
            <person name="Riley R."/>
            <person name="Ohm R."/>
            <person name="Sun H."/>
            <person name="Tunlid A."/>
            <person name="Henrissat B."/>
            <person name="Grigoriev I.V."/>
            <person name="Hibbett D.S."/>
            <person name="Martin F."/>
        </authorList>
    </citation>
    <scope>NUCLEOTIDE SEQUENCE [LARGE SCALE GENOMIC DNA]</scope>
    <source>
        <strain evidence="3">F 1598</strain>
    </source>
</reference>